<dbReference type="PROSITE" id="PS00282">
    <property type="entry name" value="KAZAL_1"/>
    <property type="match status" value="1"/>
</dbReference>
<feature type="signal peptide" evidence="2">
    <location>
        <begin position="1"/>
        <end position="19"/>
    </location>
</feature>
<evidence type="ECO:0000259" key="3">
    <source>
        <dbReference type="PROSITE" id="PS51465"/>
    </source>
</evidence>
<dbReference type="InParanoid" id="A0A2V0PAQ1"/>
<evidence type="ECO:0000313" key="4">
    <source>
        <dbReference type="EMBL" id="GBF96934.1"/>
    </source>
</evidence>
<evidence type="ECO:0000256" key="1">
    <source>
        <dbReference type="SAM" id="MobiDB-lite"/>
    </source>
</evidence>
<dbReference type="AlphaFoldDB" id="A0A2V0PAQ1"/>
<accession>A0A2V0PAQ1</accession>
<evidence type="ECO:0000256" key="2">
    <source>
        <dbReference type="SAM" id="SignalP"/>
    </source>
</evidence>
<name>A0A2V0PAQ1_9CHLO</name>
<comment type="caution">
    <text evidence="4">The sequence shown here is derived from an EMBL/GenBank/DDBJ whole genome shotgun (WGS) entry which is preliminary data.</text>
</comment>
<keyword evidence="5" id="KW-1185">Reference proteome</keyword>
<keyword evidence="2" id="KW-0732">Signal</keyword>
<feature type="chain" id="PRO_5015912702" description="Kazal-like domain-containing protein" evidence="2">
    <location>
        <begin position="20"/>
        <end position="444"/>
    </location>
</feature>
<evidence type="ECO:0000313" key="5">
    <source>
        <dbReference type="Proteomes" id="UP000247498"/>
    </source>
</evidence>
<gene>
    <name evidence="4" type="ORF">Rsub_09014</name>
</gene>
<dbReference type="OrthoDB" id="544930at2759"/>
<feature type="region of interest" description="Disordered" evidence="1">
    <location>
        <begin position="384"/>
        <end position="444"/>
    </location>
</feature>
<dbReference type="SUPFAM" id="SSF100895">
    <property type="entry name" value="Kazal-type serine protease inhibitors"/>
    <property type="match status" value="1"/>
</dbReference>
<dbReference type="InterPro" id="IPR002350">
    <property type="entry name" value="Kazal_dom"/>
</dbReference>
<organism evidence="4 5">
    <name type="scientific">Raphidocelis subcapitata</name>
    <dbReference type="NCBI Taxonomy" id="307507"/>
    <lineage>
        <taxon>Eukaryota</taxon>
        <taxon>Viridiplantae</taxon>
        <taxon>Chlorophyta</taxon>
        <taxon>core chlorophytes</taxon>
        <taxon>Chlorophyceae</taxon>
        <taxon>CS clade</taxon>
        <taxon>Sphaeropleales</taxon>
        <taxon>Selenastraceae</taxon>
        <taxon>Raphidocelis</taxon>
    </lineage>
</organism>
<protein>
    <recommendedName>
        <fullName evidence="3">Kazal-like domain-containing protein</fullName>
    </recommendedName>
</protein>
<feature type="compositionally biased region" description="Basic and acidic residues" evidence="1">
    <location>
        <begin position="386"/>
        <end position="400"/>
    </location>
</feature>
<dbReference type="CDD" id="cd00104">
    <property type="entry name" value="KAZAL_FS"/>
    <property type="match status" value="1"/>
</dbReference>
<feature type="domain" description="Kazal-like" evidence="3">
    <location>
        <begin position="297"/>
        <end position="341"/>
    </location>
</feature>
<dbReference type="Gene3D" id="3.30.60.30">
    <property type="match status" value="1"/>
</dbReference>
<feature type="compositionally biased region" description="Low complexity" evidence="1">
    <location>
        <begin position="401"/>
        <end position="413"/>
    </location>
</feature>
<dbReference type="Pfam" id="PF00050">
    <property type="entry name" value="Kazal_1"/>
    <property type="match status" value="1"/>
</dbReference>
<dbReference type="PROSITE" id="PS51465">
    <property type="entry name" value="KAZAL_2"/>
    <property type="match status" value="1"/>
</dbReference>
<reference evidence="4 5" key="1">
    <citation type="journal article" date="2018" name="Sci. Rep.">
        <title>Raphidocelis subcapitata (=Pseudokirchneriella subcapitata) provides an insight into genome evolution and environmental adaptations in the Sphaeropleales.</title>
        <authorList>
            <person name="Suzuki S."/>
            <person name="Yamaguchi H."/>
            <person name="Nakajima N."/>
            <person name="Kawachi M."/>
        </authorList>
    </citation>
    <scope>NUCLEOTIDE SEQUENCE [LARGE SCALE GENOMIC DNA]</scope>
    <source>
        <strain evidence="4 5">NIES-35</strain>
    </source>
</reference>
<sequence length="444" mass="43564">MSAAMLALALFALLGVASAQHDGHMAMAMAPAEPSAPRPFCVEKSSAKNCTDFKLPHPVVQGDLMSLCRAMHFMPACSLYKACRAAAPGADDVTGPWSAKVASTPDVCRRLNLVATVCRHDAGMGGMGGCRANYNDMCADGSAVAMCKAMPGFPQLPTTKALNAAMKTLCTEKDERPGCKGCLFSWNANKTYGDCDLLAAWGDTCKAEPKLPLCANHTKLCAGDADWFFCNGGAVAASAGGWKTLLSAAGVAPAAPAAATPSAAGHMGNGAVAAPKPAAAAGAAAAAGVAAAGAAAAAAAKPCPCPRMFSPVCGDDGKSYNSPCEAKCAGAAVAGEGRCEEKDDAAAPAAAAKPAAGAVAAAKPAAAGVAGAAAAAAKPAAAPKAEAAETKAEVAADKKAAAPAESEPAGAEVADAEAEEEKSVDAPATGGLLKAFGRASGDAQ</sequence>
<dbReference type="EMBL" id="BDRX01000089">
    <property type="protein sequence ID" value="GBF96934.1"/>
    <property type="molecule type" value="Genomic_DNA"/>
</dbReference>
<proteinExistence type="predicted"/>
<dbReference type="SMART" id="SM00280">
    <property type="entry name" value="KAZAL"/>
    <property type="match status" value="1"/>
</dbReference>
<dbReference type="InterPro" id="IPR036058">
    <property type="entry name" value="Kazal_dom_sf"/>
</dbReference>
<dbReference type="Proteomes" id="UP000247498">
    <property type="component" value="Unassembled WGS sequence"/>
</dbReference>